<evidence type="ECO:0008006" key="3">
    <source>
        <dbReference type="Google" id="ProtNLM"/>
    </source>
</evidence>
<name>A0ABY6KRA6_9ARAC</name>
<dbReference type="Proteomes" id="UP001235939">
    <property type="component" value="Chromosome 07"/>
</dbReference>
<dbReference type="EMBL" id="CP092869">
    <property type="protein sequence ID" value="UYV70243.1"/>
    <property type="molecule type" value="Genomic_DNA"/>
</dbReference>
<proteinExistence type="predicted"/>
<reference evidence="1 2" key="1">
    <citation type="submission" date="2022-01" db="EMBL/GenBank/DDBJ databases">
        <title>A chromosomal length assembly of Cordylochernes scorpioides.</title>
        <authorList>
            <person name="Zeh D."/>
            <person name="Zeh J."/>
        </authorList>
    </citation>
    <scope>NUCLEOTIDE SEQUENCE [LARGE SCALE GENOMIC DNA]</scope>
    <source>
        <strain evidence="1">IN4F17</strain>
        <tissue evidence="1">Whole Body</tissue>
    </source>
</reference>
<sequence>MALVDDIHDVIISVDVVVVGVEVEPYEVSRLVDDEHHSIGVKELPRVASSTHLSLGELQVEGYRDYPGSTLNYVEKVYGSIHGDDLFQLAVVLTCAISIYPEDDIHDDIENVDEVVTGLEVEPCTQADLLMKKTMTSAPVDSKETLIKDLINELIPDDTTISDTAHHPSIRNYTPNFTNSNSCNIHKKEIEELIDKINVPNCELICYADDISIICWNKDLASLKIVIEEALNTIELWCIKNKLRLHGLQPELFTVLAFPARKKIEGEENRPFCHRWRDPSVFSGERGEDSQLWLSDF</sequence>
<evidence type="ECO:0000313" key="2">
    <source>
        <dbReference type="Proteomes" id="UP001235939"/>
    </source>
</evidence>
<gene>
    <name evidence="1" type="ORF">LAZ67_7002268</name>
</gene>
<organism evidence="1 2">
    <name type="scientific">Cordylochernes scorpioides</name>
    <dbReference type="NCBI Taxonomy" id="51811"/>
    <lineage>
        <taxon>Eukaryota</taxon>
        <taxon>Metazoa</taxon>
        <taxon>Ecdysozoa</taxon>
        <taxon>Arthropoda</taxon>
        <taxon>Chelicerata</taxon>
        <taxon>Arachnida</taxon>
        <taxon>Pseudoscorpiones</taxon>
        <taxon>Cheliferoidea</taxon>
        <taxon>Chernetidae</taxon>
        <taxon>Cordylochernes</taxon>
    </lineage>
</organism>
<accession>A0ABY6KRA6</accession>
<evidence type="ECO:0000313" key="1">
    <source>
        <dbReference type="EMBL" id="UYV70243.1"/>
    </source>
</evidence>
<keyword evidence="2" id="KW-1185">Reference proteome</keyword>
<protein>
    <recommendedName>
        <fullName evidence="3">Reverse transcriptase domain-containing protein</fullName>
    </recommendedName>
</protein>